<dbReference type="KEGG" id="vg:40080986"/>
<evidence type="ECO:0000256" key="1">
    <source>
        <dbReference type="SAM" id="MobiDB-lite"/>
    </source>
</evidence>
<name>G1D5D6_9CAUD</name>
<gene>
    <name evidence="2" type="primary">74</name>
    <name evidence="2" type="ORF">PBI_REY_74</name>
</gene>
<feature type="region of interest" description="Disordered" evidence="1">
    <location>
        <begin position="168"/>
        <end position="195"/>
    </location>
</feature>
<evidence type="ECO:0000313" key="3">
    <source>
        <dbReference type="Proteomes" id="UP000008418"/>
    </source>
</evidence>
<dbReference type="OrthoDB" id="23050at10239"/>
<organism evidence="2 3">
    <name type="scientific">Mycobacterium phage Rey</name>
    <dbReference type="NCBI Taxonomy" id="1034115"/>
    <lineage>
        <taxon>Viruses</taxon>
        <taxon>Duplodnaviria</taxon>
        <taxon>Heunggongvirae</taxon>
        <taxon>Uroviricota</taxon>
        <taxon>Caudoviricetes</taxon>
        <taxon>Vilmaviridae</taxon>
        <taxon>Mclasvirinae</taxon>
        <taxon>Reyvirus</taxon>
        <taxon>Reyvirus rey</taxon>
    </lineage>
</organism>
<keyword evidence="3" id="KW-1185">Reference proteome</keyword>
<dbReference type="RefSeq" id="YP_009605064.1">
    <property type="nucleotide sequence ID" value="NC_041971.1"/>
</dbReference>
<dbReference type="GeneID" id="40080986"/>
<feature type="compositionally biased region" description="Low complexity" evidence="1">
    <location>
        <begin position="175"/>
        <end position="195"/>
    </location>
</feature>
<proteinExistence type="predicted"/>
<accession>G1D5D6</accession>
<evidence type="ECO:0000313" key="2">
    <source>
        <dbReference type="EMBL" id="AEK09986.1"/>
    </source>
</evidence>
<dbReference type="EMBL" id="JF937105">
    <property type="protein sequence ID" value="AEK09986.1"/>
    <property type="molecule type" value="Genomic_DNA"/>
</dbReference>
<reference evidence="2 3" key="1">
    <citation type="journal article" date="2011" name="PLoS ONE">
        <title>Cluster K Mycobacteriophages: Insights into the Evolutionary Origins of Mycobacteriophage TM4.</title>
        <authorList>
            <person name="Pope W.H."/>
            <person name="Ferreira C.M."/>
            <person name="Jacobs-Sera D."/>
            <person name="Benjamin R.C."/>
            <person name="Davis A.J."/>
            <person name="Dejong R.J."/>
            <person name="Elgin S.C."/>
            <person name="Guilfoile F.R."/>
            <person name="Forsyth M.H."/>
            <person name="Harris A.D."/>
            <person name="Harvey S.E."/>
            <person name="Hughes L.E."/>
            <person name="Hynes P.M."/>
            <person name="Jackson A.S."/>
            <person name="Jalal M.D."/>
            <person name="Macmurray E.A."/>
            <person name="Manley C.M."/>
            <person name="McDonough M.J."/>
            <person name="Mosier J.L."/>
            <person name="Osterbann L.J."/>
            <person name="Rabinowitz H.S."/>
            <person name="Rhyan C.N."/>
            <person name="Russell D.A."/>
            <person name="Saha M.S."/>
            <person name="Shaffer C.D."/>
            <person name="Simon S.E."/>
            <person name="Sims E.F."/>
            <person name="Tovar I.G."/>
            <person name="Weisser E.G."/>
            <person name="Wertz J.T."/>
            <person name="Weston-Hafer K.A."/>
            <person name="Williamson K.E."/>
            <person name="Zhang B."/>
            <person name="Cresawn S.G."/>
            <person name="Jain P."/>
            <person name="Piuri M."/>
            <person name="Jacobs W.R.Jr."/>
            <person name="Hendrix R.W."/>
            <person name="Hatfull G.F."/>
        </authorList>
    </citation>
    <scope>NUCLEOTIDE SEQUENCE [LARGE SCALE GENOMIC DNA]</scope>
    <source>
        <strain evidence="2">Rey</strain>
    </source>
</reference>
<dbReference type="Proteomes" id="UP000008418">
    <property type="component" value="Segment"/>
</dbReference>
<sequence>MAPAFRVSQGDSMARLTPAQARKKHQSTFDEFWTCYPRHTHINEASSEWAKLMEAGRDPVQIIGAARRYAASVAGTDMKYVPGPHNWLKAGQYDDADLFQDERQAQVTWLKQMWKTGNVKAVENRFHISMPKQYPPDDMSDPQAIEFWYREQARAWIFEMYKEKYEKCQPSQPTTSELSNPSSEQSSTTQMSLAI</sequence>
<feature type="region of interest" description="Disordered" evidence="1">
    <location>
        <begin position="1"/>
        <end position="21"/>
    </location>
</feature>
<protein>
    <submittedName>
        <fullName evidence="2">Uncharacterized protein</fullName>
    </submittedName>
</protein>